<keyword evidence="2" id="KW-0812">Transmembrane</keyword>
<feature type="transmembrane region" description="Helical" evidence="2">
    <location>
        <begin position="206"/>
        <end position="224"/>
    </location>
</feature>
<feature type="compositionally biased region" description="Low complexity" evidence="1">
    <location>
        <begin position="136"/>
        <end position="204"/>
    </location>
</feature>
<dbReference type="EMBL" id="CP117417">
    <property type="protein sequence ID" value="WCT77175.1"/>
    <property type="molecule type" value="Genomic_DNA"/>
</dbReference>
<dbReference type="Proteomes" id="UP001218231">
    <property type="component" value="Chromosome"/>
</dbReference>
<evidence type="ECO:0000313" key="4">
    <source>
        <dbReference type="Proteomes" id="UP001218231"/>
    </source>
</evidence>
<organism evidence="3 4">
    <name type="scientific">Novosphingobium humi</name>
    <dbReference type="NCBI Taxonomy" id="2282397"/>
    <lineage>
        <taxon>Bacteria</taxon>
        <taxon>Pseudomonadati</taxon>
        <taxon>Pseudomonadota</taxon>
        <taxon>Alphaproteobacteria</taxon>
        <taxon>Sphingomonadales</taxon>
        <taxon>Sphingomonadaceae</taxon>
        <taxon>Novosphingobium</taxon>
    </lineage>
</organism>
<protein>
    <submittedName>
        <fullName evidence="3">PEP-CTERM sorting domain-containing protein</fullName>
    </submittedName>
</protein>
<keyword evidence="4" id="KW-1185">Reference proteome</keyword>
<gene>
    <name evidence="3" type="ORF">PQ457_14840</name>
</gene>
<name>A0ABY7TW67_9SPHN</name>
<feature type="region of interest" description="Disordered" evidence="1">
    <location>
        <begin position="75"/>
        <end position="99"/>
    </location>
</feature>
<dbReference type="NCBIfam" id="TIGR02595">
    <property type="entry name" value="PEP_CTERM"/>
    <property type="match status" value="1"/>
</dbReference>
<accession>A0ABY7TW67</accession>
<proteinExistence type="predicted"/>
<evidence type="ECO:0000313" key="3">
    <source>
        <dbReference type="EMBL" id="WCT77175.1"/>
    </source>
</evidence>
<reference evidence="3 4" key="1">
    <citation type="submission" date="2023-02" db="EMBL/GenBank/DDBJ databases">
        <title>Genome sequence of Novosphingobium humi KACC 19094.</title>
        <authorList>
            <person name="Kim S."/>
            <person name="Heo J."/>
            <person name="Kwon S.-W."/>
        </authorList>
    </citation>
    <scope>NUCLEOTIDE SEQUENCE [LARGE SCALE GENOMIC DNA]</scope>
    <source>
        <strain evidence="3 4">KACC 19094</strain>
    </source>
</reference>
<dbReference type="RefSeq" id="WP_273617559.1">
    <property type="nucleotide sequence ID" value="NZ_CP103868.1"/>
</dbReference>
<dbReference type="InterPro" id="IPR013424">
    <property type="entry name" value="Ice-binding_C"/>
</dbReference>
<keyword evidence="2" id="KW-1133">Transmembrane helix</keyword>
<feature type="region of interest" description="Disordered" evidence="1">
    <location>
        <begin position="136"/>
        <end position="209"/>
    </location>
</feature>
<evidence type="ECO:0000256" key="2">
    <source>
        <dbReference type="SAM" id="Phobius"/>
    </source>
</evidence>
<keyword evidence="2" id="KW-0472">Membrane</keyword>
<sequence length="234" mass="23019">MSVRLGLAKVAGLVAGTALIGGGAVHIAEKASSNKPQYVKHAKAHKAPVRKRVVTRTVVVQKDCCTRTVTRTAMVPMPPPGLPAADLTPNTPAPAPSPLSAERARGYYSNWGFGGGYIGGFFGGTSGNVIVVNSSGSTTGSTSTTGGTTTSTTGGTTTSTTGGTTTTTTGGTTTTTTGGTTTTTGGTTTTTTGGTTSTSTTGGTQVPAPPMLLLFGGAAGAMFARRRKGKAQAA</sequence>
<evidence type="ECO:0000256" key="1">
    <source>
        <dbReference type="SAM" id="MobiDB-lite"/>
    </source>
</evidence>